<protein>
    <submittedName>
        <fullName evidence="2">Uncharacterized protein</fullName>
    </submittedName>
</protein>
<evidence type="ECO:0000313" key="2">
    <source>
        <dbReference type="EMBL" id="KAJ9597922.1"/>
    </source>
</evidence>
<feature type="compositionally biased region" description="Basic and acidic residues" evidence="1">
    <location>
        <begin position="998"/>
        <end position="1021"/>
    </location>
</feature>
<dbReference type="Proteomes" id="UP001233999">
    <property type="component" value="Unassembled WGS sequence"/>
</dbReference>
<accession>A0AAD8AF77</accession>
<feature type="region of interest" description="Disordered" evidence="1">
    <location>
        <begin position="1189"/>
        <end position="1251"/>
    </location>
</feature>
<comment type="caution">
    <text evidence="2">The sequence shown here is derived from an EMBL/GenBank/DDBJ whole genome shotgun (WGS) entry which is preliminary data.</text>
</comment>
<evidence type="ECO:0000313" key="3">
    <source>
        <dbReference type="Proteomes" id="UP001233999"/>
    </source>
</evidence>
<sequence length="1561" mass="178817">SGFLDIGVERIVDQVVNPKIMTVFMPQVEDVVYKFLGIEKPKKGKENQNVYVAPLTVENLAKKEQKKLPTLTDLLPKELEPISPESDTLKGKEENSLEDGEVGFADEKEEDSSPPFEPIEIINSRVEESSMDSHLSGISELTSHDSQHSHSVLNMSAPTNITPSKPTLDLSNNDSQLSKVSSGSRLSIVSLGEQDFKLQYEGESNDESEQSKMSNHASCPEGFTEVIKKDIVAAKDIDNNEVSIGLSEESNASSNRLQIYTQENSENNSLDVKEDEEDKIDGLDKKLNELSESKTNNEFDKSLFYVKIENKSDEKQERTSDKELIQSPIADTLINDEIREEKVEIKTEEKLSEIQEKYLENIEENTMKKLQVLDAKQEQNIELVKERNLENIEKRFEEKCFIKPGESTEKKSEDKHDKCEKKIDDRTDRKFIDKSEKKLEEKIEKKVEEKIEKKSEEKIEKKSEEKLEKKSEEKIEKKPEEKYERKVDEKLEKKCEKKHEKQSEEKADKRSSDKTEKKMDEKSSRKLDDKSMRKVDEKKYTDKKLDDKSDRKIEEKKTAEKKSDEKGDKKSEDKTDRKTDKKSDEKKHDKHREERDKSKDRKDEKKRINSESRDLKKTESSHSSDNDKRKSDKDKHKKDHGENRNRSEKSSKHESKETKDKGKREEKSERDGTKEKYKYDSKDDKKTEEKDRKSEKDKSKKEENDIVKHDKEVKKSRSDDRKERDGKEKQKTDEKGKTKHDDKHKERGREKSDREKSSRHDEKSKDSSRSNSKENKERCKQDDRNRGKESSSKSEERKSKDKSKHDEKSNKYSDKGSVKKSESKSSSRSDHKSKDSVKKNKDSKGKSIIDDHRIHRDKNSEDRRSADRDSNGTAQDRSVRNTASHDSQPSQTRHDKSGSTSTSSKSDSGGNSDSCMNSQPMESSMKDESYSSSKSSSPPSSLPFKKRPLSIQSDDENSQKSPKLLHSKIKKPKIAANIFEVKKIMMLRKSLAKKERRQQKELQKTQKMKERVTNVKSDKKIAKPVVTRRKKLGDVEKSLRKEVQTSLSKKQTPIPDVEKEDISEFKYFESEIIPNALNESDSQFLAYVKRLVESDNLSDISTPSESENSEEEEEDDMICLSDINFDEQVANELGARFVKTDKGINVIFDESTDREILKRRRESVEAVSGSLVDFNIIGDTVVTLNVNSRPNSVLSNSSEKSSVSNVKRKRERSSSITSSNSNKSDKIETSANTVNTGKHSDSNLKSRKRIFSRKRSKKDLMDLEIKPIEKRELRRCRKPSTRYSNKEFASYTDEDASFDGFPPEEITLNEDSNHDPKPEIVVLNDFKSSKCSVEISNDDDDDSSDRVMILECVEDGYDIIKDNNNIDKGSSEDERGCGDGSMLNQDLILPTLRDLMVESGFRREDDKSDILPTLANVEDHSEEKSEKISSDKVNSNRTNLGRSRRVGLSKPRPKVMEQKNNEVGRNRTATPDFVMPLSPESDVSGSSVEAKKALLDKVASSSVQSGSLGTPGGRAQRYNSDELYKPRPLFSQGSRRIRGRVSPPLNEDPIANMVRKWTAFD</sequence>
<feature type="compositionally biased region" description="Low complexity" evidence="1">
    <location>
        <begin position="930"/>
        <end position="943"/>
    </location>
</feature>
<feature type="non-terminal residue" evidence="2">
    <location>
        <position position="1561"/>
    </location>
</feature>
<feature type="compositionally biased region" description="Basic residues" evidence="1">
    <location>
        <begin position="1442"/>
        <end position="1453"/>
    </location>
</feature>
<feature type="region of interest" description="Disordered" evidence="1">
    <location>
        <begin position="1497"/>
        <end position="1548"/>
    </location>
</feature>
<feature type="compositionally biased region" description="Low complexity" evidence="1">
    <location>
        <begin position="1191"/>
        <end position="1205"/>
    </location>
</feature>
<feature type="compositionally biased region" description="Basic and acidic residues" evidence="1">
    <location>
        <begin position="1454"/>
        <end position="1465"/>
    </location>
</feature>
<feature type="region of interest" description="Disordered" evidence="1">
    <location>
        <begin position="156"/>
        <end position="184"/>
    </location>
</feature>
<feature type="region of interest" description="Disordered" evidence="1">
    <location>
        <begin position="1412"/>
        <end position="1473"/>
    </location>
</feature>
<feature type="region of interest" description="Disordered" evidence="1">
    <location>
        <begin position="991"/>
        <end position="1027"/>
    </location>
</feature>
<feature type="region of interest" description="Disordered" evidence="1">
    <location>
        <begin position="449"/>
        <end position="968"/>
    </location>
</feature>
<feature type="compositionally biased region" description="Basic and acidic residues" evidence="1">
    <location>
        <begin position="1363"/>
        <end position="1377"/>
    </location>
</feature>
<gene>
    <name evidence="2" type="ORF">L9F63_011209</name>
</gene>
<dbReference type="EMBL" id="JASPKZ010001576">
    <property type="protein sequence ID" value="KAJ9597922.1"/>
    <property type="molecule type" value="Genomic_DNA"/>
</dbReference>
<feature type="region of interest" description="Disordered" evidence="1">
    <location>
        <begin position="405"/>
        <end position="424"/>
    </location>
</feature>
<feature type="compositionally biased region" description="Basic and acidic residues" evidence="1">
    <location>
        <begin position="449"/>
        <end position="870"/>
    </location>
</feature>
<feature type="region of interest" description="Disordered" evidence="1">
    <location>
        <begin position="1097"/>
        <end position="1116"/>
    </location>
</feature>
<name>A0AAD8AF77_DIPPU</name>
<reference evidence="2" key="1">
    <citation type="journal article" date="2023" name="IScience">
        <title>Live-bearing cockroach genome reveals convergent evolutionary mechanisms linked to viviparity in insects and beyond.</title>
        <authorList>
            <person name="Fouks B."/>
            <person name="Harrison M.C."/>
            <person name="Mikhailova A.A."/>
            <person name="Marchal E."/>
            <person name="English S."/>
            <person name="Carruthers M."/>
            <person name="Jennings E.C."/>
            <person name="Chiamaka E.L."/>
            <person name="Frigard R.A."/>
            <person name="Pippel M."/>
            <person name="Attardo G.M."/>
            <person name="Benoit J.B."/>
            <person name="Bornberg-Bauer E."/>
            <person name="Tobe S.S."/>
        </authorList>
    </citation>
    <scope>NUCLEOTIDE SEQUENCE</scope>
    <source>
        <strain evidence="2">Stay&amp;Tobe</strain>
    </source>
</reference>
<evidence type="ECO:0000256" key="1">
    <source>
        <dbReference type="SAM" id="MobiDB-lite"/>
    </source>
</evidence>
<keyword evidence="3" id="KW-1185">Reference proteome</keyword>
<feature type="compositionally biased region" description="Low complexity" evidence="1">
    <location>
        <begin position="898"/>
        <end position="914"/>
    </location>
</feature>
<feature type="compositionally biased region" description="Polar residues" evidence="1">
    <location>
        <begin position="871"/>
        <end position="891"/>
    </location>
</feature>
<feature type="compositionally biased region" description="Polar residues" evidence="1">
    <location>
        <begin position="1499"/>
        <end position="1508"/>
    </location>
</feature>
<feature type="compositionally biased region" description="Acidic residues" evidence="1">
    <location>
        <begin position="1107"/>
        <end position="1116"/>
    </location>
</feature>
<feature type="region of interest" description="Disordered" evidence="1">
    <location>
        <begin position="1363"/>
        <end position="1382"/>
    </location>
</feature>
<feature type="region of interest" description="Disordered" evidence="1">
    <location>
        <begin position="74"/>
        <end position="116"/>
    </location>
</feature>
<feature type="compositionally biased region" description="Basic and acidic residues" evidence="1">
    <location>
        <begin position="1417"/>
        <end position="1430"/>
    </location>
</feature>
<proteinExistence type="predicted"/>
<reference evidence="2" key="2">
    <citation type="submission" date="2023-05" db="EMBL/GenBank/DDBJ databases">
        <authorList>
            <person name="Fouks B."/>
        </authorList>
    </citation>
    <scope>NUCLEOTIDE SEQUENCE</scope>
    <source>
        <strain evidence="2">Stay&amp;Tobe</strain>
        <tissue evidence="2">Testes</tissue>
    </source>
</reference>
<feature type="non-terminal residue" evidence="2">
    <location>
        <position position="1"/>
    </location>
</feature>
<organism evidence="2 3">
    <name type="scientific">Diploptera punctata</name>
    <name type="common">Pacific beetle cockroach</name>
    <dbReference type="NCBI Taxonomy" id="6984"/>
    <lineage>
        <taxon>Eukaryota</taxon>
        <taxon>Metazoa</taxon>
        <taxon>Ecdysozoa</taxon>
        <taxon>Arthropoda</taxon>
        <taxon>Hexapoda</taxon>
        <taxon>Insecta</taxon>
        <taxon>Pterygota</taxon>
        <taxon>Neoptera</taxon>
        <taxon>Polyneoptera</taxon>
        <taxon>Dictyoptera</taxon>
        <taxon>Blattodea</taxon>
        <taxon>Blaberoidea</taxon>
        <taxon>Blaberidae</taxon>
        <taxon>Diplopterinae</taxon>
        <taxon>Diploptera</taxon>
    </lineage>
</organism>